<gene>
    <name evidence="3" type="ORF">DAPK24_028180</name>
</gene>
<accession>A0AAV5R5W4</accession>
<dbReference type="AlphaFoldDB" id="A0AAV5R5W4"/>
<dbReference type="EMBL" id="BTGB01000003">
    <property type="protein sequence ID" value="GMM46243.1"/>
    <property type="molecule type" value="Genomic_DNA"/>
</dbReference>
<dbReference type="Pfam" id="PF00042">
    <property type="entry name" value="Globin"/>
    <property type="match status" value="1"/>
</dbReference>
<dbReference type="GO" id="GO:0020037">
    <property type="term" value="F:heme binding"/>
    <property type="evidence" value="ECO:0007669"/>
    <property type="project" value="InterPro"/>
</dbReference>
<proteinExistence type="predicted"/>
<dbReference type="GO" id="GO:0046210">
    <property type="term" value="P:nitric oxide catabolic process"/>
    <property type="evidence" value="ECO:0007669"/>
    <property type="project" value="TreeGrafter"/>
</dbReference>
<dbReference type="Proteomes" id="UP001378960">
    <property type="component" value="Unassembled WGS sequence"/>
</dbReference>
<dbReference type="InterPro" id="IPR000971">
    <property type="entry name" value="Globin"/>
</dbReference>
<feature type="compositionally biased region" description="Polar residues" evidence="1">
    <location>
        <begin position="363"/>
        <end position="390"/>
    </location>
</feature>
<feature type="region of interest" description="Disordered" evidence="1">
    <location>
        <begin position="119"/>
        <end position="148"/>
    </location>
</feature>
<feature type="region of interest" description="Disordered" evidence="1">
    <location>
        <begin position="363"/>
        <end position="391"/>
    </location>
</feature>
<name>A0AAV5R5W4_PICKL</name>
<sequence>MFHKHNSDTPQTASTQTPGSPTMLHRYGSTETLSVLSRSITATSINSTSTINTTFEGHWMPNSFVVSRKRYKVSLHLKPSEIELLRKSWAIVTSTESRASDSIALEPLSRTSSMGLKLSSTVTNSSTGSSAVNNNSNNNNNNSGNIKNDNNIINTAPIPKANQGFNTASFASFLFCIQFYNNLIGMDPEIETLIPSIKHQASAFAGVISVAIGSLEDLSKMKESLLNLGHLHARILGIDSPYFKTMGEALIKTFQDWFGNSPESFPLELEEAWIKLYCFLANSILQGGIDPVIEYNIHPNKHQTQTHDEQIDKIDENDDENDNENEIDNAVVNDSASFSKQLSDLTSNFTAASSNIDNKKASISKTSTNQTGYTKYDPSVNSSNSFNSKPSYIPQVAHKNINRLKKSRNTKEDCTIM</sequence>
<dbReference type="Gene3D" id="1.10.490.10">
    <property type="entry name" value="Globins"/>
    <property type="match status" value="1"/>
</dbReference>
<dbReference type="PROSITE" id="PS01033">
    <property type="entry name" value="GLOBIN"/>
    <property type="match status" value="1"/>
</dbReference>
<dbReference type="GO" id="GO:0019825">
    <property type="term" value="F:oxygen binding"/>
    <property type="evidence" value="ECO:0007669"/>
    <property type="project" value="InterPro"/>
</dbReference>
<feature type="domain" description="Globin" evidence="2">
    <location>
        <begin position="157"/>
        <end position="289"/>
    </location>
</feature>
<feature type="compositionally biased region" description="Polar residues" evidence="1">
    <location>
        <begin position="8"/>
        <end position="20"/>
    </location>
</feature>
<reference evidence="3 4" key="1">
    <citation type="journal article" date="2023" name="Elife">
        <title>Identification of key yeast species and microbe-microbe interactions impacting larval growth of Drosophila in the wild.</title>
        <authorList>
            <person name="Mure A."/>
            <person name="Sugiura Y."/>
            <person name="Maeda R."/>
            <person name="Honda K."/>
            <person name="Sakurai N."/>
            <person name="Takahashi Y."/>
            <person name="Watada M."/>
            <person name="Katoh T."/>
            <person name="Gotoh A."/>
            <person name="Gotoh Y."/>
            <person name="Taniguchi I."/>
            <person name="Nakamura K."/>
            <person name="Hayashi T."/>
            <person name="Katayama T."/>
            <person name="Uemura T."/>
            <person name="Hattori Y."/>
        </authorList>
    </citation>
    <scope>NUCLEOTIDE SEQUENCE [LARGE SCALE GENOMIC DNA]</scope>
    <source>
        <strain evidence="3 4">PK-24</strain>
    </source>
</reference>
<organism evidence="3 4">
    <name type="scientific">Pichia kluyveri</name>
    <name type="common">Yeast</name>
    <dbReference type="NCBI Taxonomy" id="36015"/>
    <lineage>
        <taxon>Eukaryota</taxon>
        <taxon>Fungi</taxon>
        <taxon>Dikarya</taxon>
        <taxon>Ascomycota</taxon>
        <taxon>Saccharomycotina</taxon>
        <taxon>Pichiomycetes</taxon>
        <taxon>Pichiales</taxon>
        <taxon>Pichiaceae</taxon>
        <taxon>Pichia</taxon>
    </lineage>
</organism>
<dbReference type="SUPFAM" id="SSF46458">
    <property type="entry name" value="Globin-like"/>
    <property type="match status" value="1"/>
</dbReference>
<dbReference type="InterPro" id="IPR009050">
    <property type="entry name" value="Globin-like_sf"/>
</dbReference>
<dbReference type="InterPro" id="IPR012292">
    <property type="entry name" value="Globin/Proto"/>
</dbReference>
<protein>
    <recommendedName>
        <fullName evidence="2">Globin domain-containing protein</fullName>
    </recommendedName>
</protein>
<dbReference type="GO" id="GO:0008941">
    <property type="term" value="F:nitric oxide dioxygenase NAD(P)H activity"/>
    <property type="evidence" value="ECO:0007669"/>
    <property type="project" value="TreeGrafter"/>
</dbReference>
<dbReference type="PANTHER" id="PTHR43396:SF6">
    <property type="entry name" value="ABL201WP"/>
    <property type="match status" value="1"/>
</dbReference>
<comment type="caution">
    <text evidence="3">The sequence shown here is derived from an EMBL/GenBank/DDBJ whole genome shotgun (WGS) entry which is preliminary data.</text>
</comment>
<dbReference type="GO" id="GO:0071500">
    <property type="term" value="P:cellular response to nitrosative stress"/>
    <property type="evidence" value="ECO:0007669"/>
    <property type="project" value="TreeGrafter"/>
</dbReference>
<dbReference type="PANTHER" id="PTHR43396">
    <property type="entry name" value="FLAVOHEMOPROTEIN"/>
    <property type="match status" value="1"/>
</dbReference>
<evidence type="ECO:0000313" key="3">
    <source>
        <dbReference type="EMBL" id="GMM46243.1"/>
    </source>
</evidence>
<evidence type="ECO:0000313" key="4">
    <source>
        <dbReference type="Proteomes" id="UP001378960"/>
    </source>
</evidence>
<dbReference type="CDD" id="cd01040">
    <property type="entry name" value="Mb-like"/>
    <property type="match status" value="1"/>
</dbReference>
<dbReference type="GO" id="GO:0071949">
    <property type="term" value="F:FAD binding"/>
    <property type="evidence" value="ECO:0007669"/>
    <property type="project" value="TreeGrafter"/>
</dbReference>
<feature type="region of interest" description="Disordered" evidence="1">
    <location>
        <begin position="1"/>
        <end position="26"/>
    </location>
</feature>
<evidence type="ECO:0000259" key="2">
    <source>
        <dbReference type="PROSITE" id="PS01033"/>
    </source>
</evidence>
<keyword evidence="4" id="KW-1185">Reference proteome</keyword>
<evidence type="ECO:0000256" key="1">
    <source>
        <dbReference type="SAM" id="MobiDB-lite"/>
    </source>
</evidence>
<dbReference type="InterPro" id="IPR044399">
    <property type="entry name" value="Mb-like_M"/>
</dbReference>